<dbReference type="InterPro" id="IPR029787">
    <property type="entry name" value="Nucleotide_cyclase"/>
</dbReference>
<name>A0ABN0TJL1_9PSEU</name>
<feature type="domain" description="HD-GYP" evidence="3">
    <location>
        <begin position="490"/>
        <end position="684"/>
    </location>
</feature>
<dbReference type="Pfam" id="PF13487">
    <property type="entry name" value="HD_5"/>
    <property type="match status" value="1"/>
</dbReference>
<dbReference type="SUPFAM" id="SSF109604">
    <property type="entry name" value="HD-domain/PDEase-like"/>
    <property type="match status" value="1"/>
</dbReference>
<gene>
    <name evidence="4" type="ORF">GCM10010492_21770</name>
</gene>
<dbReference type="Pfam" id="PF00990">
    <property type="entry name" value="GGDEF"/>
    <property type="match status" value="1"/>
</dbReference>
<proteinExistence type="predicted"/>
<dbReference type="RefSeq" id="WP_343933583.1">
    <property type="nucleotide sequence ID" value="NZ_BAAABU010000003.1"/>
</dbReference>
<evidence type="ECO:0000259" key="3">
    <source>
        <dbReference type="PROSITE" id="PS51832"/>
    </source>
</evidence>
<feature type="transmembrane region" description="Helical" evidence="1">
    <location>
        <begin position="166"/>
        <end position="189"/>
    </location>
</feature>
<feature type="transmembrane region" description="Helical" evidence="1">
    <location>
        <begin position="198"/>
        <end position="217"/>
    </location>
</feature>
<feature type="transmembrane region" description="Helical" evidence="1">
    <location>
        <begin position="71"/>
        <end position="94"/>
    </location>
</feature>
<feature type="transmembrane region" description="Helical" evidence="1">
    <location>
        <begin position="229"/>
        <end position="248"/>
    </location>
</feature>
<feature type="transmembrane region" description="Helical" evidence="1">
    <location>
        <begin position="135"/>
        <end position="154"/>
    </location>
</feature>
<evidence type="ECO:0000313" key="4">
    <source>
        <dbReference type="EMBL" id="GAA0223252.1"/>
    </source>
</evidence>
<keyword evidence="1" id="KW-1133">Transmembrane helix</keyword>
<evidence type="ECO:0000313" key="5">
    <source>
        <dbReference type="Proteomes" id="UP001500416"/>
    </source>
</evidence>
<feature type="transmembrane region" description="Helical" evidence="1">
    <location>
        <begin position="269"/>
        <end position="289"/>
    </location>
</feature>
<organism evidence="4 5">
    <name type="scientific">Saccharothrix mutabilis subsp. mutabilis</name>
    <dbReference type="NCBI Taxonomy" id="66855"/>
    <lineage>
        <taxon>Bacteria</taxon>
        <taxon>Bacillati</taxon>
        <taxon>Actinomycetota</taxon>
        <taxon>Actinomycetes</taxon>
        <taxon>Pseudonocardiales</taxon>
        <taxon>Pseudonocardiaceae</taxon>
        <taxon>Saccharothrix</taxon>
    </lineage>
</organism>
<dbReference type="EMBL" id="BAAABU010000003">
    <property type="protein sequence ID" value="GAA0223252.1"/>
    <property type="molecule type" value="Genomic_DNA"/>
</dbReference>
<dbReference type="PANTHER" id="PTHR45138">
    <property type="entry name" value="REGULATORY COMPONENTS OF SENSORY TRANSDUCTION SYSTEM"/>
    <property type="match status" value="1"/>
</dbReference>
<dbReference type="Gene3D" id="3.30.70.270">
    <property type="match status" value="1"/>
</dbReference>
<keyword evidence="5" id="KW-1185">Reference proteome</keyword>
<dbReference type="PROSITE" id="PS50887">
    <property type="entry name" value="GGDEF"/>
    <property type="match status" value="1"/>
</dbReference>
<protein>
    <recommendedName>
        <fullName evidence="6">Diguanylate cyclase (GGDEF) domain-containing protein</fullName>
    </recommendedName>
</protein>
<dbReference type="PROSITE" id="PS51832">
    <property type="entry name" value="HD_GYP"/>
    <property type="match status" value="1"/>
</dbReference>
<feature type="transmembrane region" description="Helical" evidence="1">
    <location>
        <begin position="12"/>
        <end position="31"/>
    </location>
</feature>
<dbReference type="CDD" id="cd01949">
    <property type="entry name" value="GGDEF"/>
    <property type="match status" value="1"/>
</dbReference>
<dbReference type="SMART" id="SM00267">
    <property type="entry name" value="GGDEF"/>
    <property type="match status" value="1"/>
</dbReference>
<feature type="domain" description="GGDEF" evidence="2">
    <location>
        <begin position="354"/>
        <end position="488"/>
    </location>
</feature>
<feature type="transmembrane region" description="Helical" evidence="1">
    <location>
        <begin position="106"/>
        <end position="123"/>
    </location>
</feature>
<keyword evidence="1" id="KW-0812">Transmembrane</keyword>
<dbReference type="Proteomes" id="UP001500416">
    <property type="component" value="Unassembled WGS sequence"/>
</dbReference>
<reference evidence="4 5" key="1">
    <citation type="journal article" date="2019" name="Int. J. Syst. Evol. Microbiol.">
        <title>The Global Catalogue of Microorganisms (GCM) 10K type strain sequencing project: providing services to taxonomists for standard genome sequencing and annotation.</title>
        <authorList>
            <consortium name="The Broad Institute Genomics Platform"/>
            <consortium name="The Broad Institute Genome Sequencing Center for Infectious Disease"/>
            <person name="Wu L."/>
            <person name="Ma J."/>
        </authorList>
    </citation>
    <scope>NUCLEOTIDE SEQUENCE [LARGE SCALE GENOMIC DNA]</scope>
    <source>
        <strain evidence="4 5">JCM 3380</strain>
    </source>
</reference>
<dbReference type="InterPro" id="IPR050469">
    <property type="entry name" value="Diguanylate_Cyclase"/>
</dbReference>
<accession>A0ABN0TJL1</accession>
<dbReference type="InterPro" id="IPR000160">
    <property type="entry name" value="GGDEF_dom"/>
</dbReference>
<comment type="caution">
    <text evidence="4">The sequence shown here is derived from an EMBL/GenBank/DDBJ whole genome shotgun (WGS) entry which is preliminary data.</text>
</comment>
<evidence type="ECO:0000256" key="1">
    <source>
        <dbReference type="SAM" id="Phobius"/>
    </source>
</evidence>
<dbReference type="InterPro" id="IPR043128">
    <property type="entry name" value="Rev_trsase/Diguanyl_cyclase"/>
</dbReference>
<evidence type="ECO:0008006" key="6">
    <source>
        <dbReference type="Google" id="ProtNLM"/>
    </source>
</evidence>
<dbReference type="SUPFAM" id="SSF55073">
    <property type="entry name" value="Nucleotide cyclase"/>
    <property type="match status" value="1"/>
</dbReference>
<dbReference type="PANTHER" id="PTHR45138:SF9">
    <property type="entry name" value="DIGUANYLATE CYCLASE DGCM-RELATED"/>
    <property type="match status" value="1"/>
</dbReference>
<feature type="transmembrane region" description="Helical" evidence="1">
    <location>
        <begin position="295"/>
        <end position="315"/>
    </location>
</feature>
<keyword evidence="1" id="KW-0472">Membrane</keyword>
<dbReference type="Gene3D" id="1.10.3210.10">
    <property type="entry name" value="Hypothetical protein af1432"/>
    <property type="match status" value="1"/>
</dbReference>
<dbReference type="InterPro" id="IPR037522">
    <property type="entry name" value="HD_GYP_dom"/>
</dbReference>
<dbReference type="NCBIfam" id="TIGR00254">
    <property type="entry name" value="GGDEF"/>
    <property type="match status" value="1"/>
</dbReference>
<dbReference type="InterPro" id="IPR003607">
    <property type="entry name" value="HD/PDEase_dom"/>
</dbReference>
<feature type="transmembrane region" description="Helical" evidence="1">
    <location>
        <begin position="37"/>
        <end position="59"/>
    </location>
</feature>
<dbReference type="CDD" id="cd00077">
    <property type="entry name" value="HDc"/>
    <property type="match status" value="1"/>
</dbReference>
<sequence>MSAHGPRPAAGRAWLGYLTVGLVAIVAYYLIPRHGFGVAARVVVYCLTSTSAAVVVLWAAVRNRAGARVPWLLLGLSQVVYSLADCTFYVNHYLLGLTGFPSAADVFYLGHYPLIVVALVLLIRRRSPGRDLPGLLDASVLAVVAAMLSWLYLIGPRARLDQPLPVALASVGYPVMDLAMFVVALRLFLGTGRRTGSFALLSANLLAILTADTLYVLQQLNGTYKAGNFLDAIWLGGNLALGAAALHPTMARLAEPTAARENVLGWGRIAALCGAALIAPAMLVLQHVTGGFHDIPVIAAACAMLFVLVIARLAAMVADQRRLAITDALTGLHTRRFFVAQLPIEVERARRGAGSVGVFIADVDRFKSINDGHGHPAGDRVLVEVADRLRRAARAGDVVARYGGEEFALLAPGVRPAELASIARRLRESVAGSPIAASDAVLLDVTVSVGAACYPQHGGDPAAVIAAADRSLYAAKVAGRDRAVVCAEEVDQPSVDHLCRMADQVDLRLGSRHDSRAVGRWARLLATELGHDEHGIRVAGLAGRLRDVGKIVVPDAVLLKPAALDAEEWAVVRQHAEHGFRLVDTVPGLFAVAQTIRQHHERYDGSGYPQGLSGTAIRWEARVVAVCDVWAALLADRPHRPARSAQEARSVLRAGRGTLFDPDVVDLFLGLHAEGRIDAPDLGRVG</sequence>
<evidence type="ECO:0000259" key="2">
    <source>
        <dbReference type="PROSITE" id="PS50887"/>
    </source>
</evidence>